<evidence type="ECO:0000313" key="3">
    <source>
        <dbReference type="EMBL" id="VVA29213.1"/>
    </source>
</evidence>
<keyword evidence="3" id="KW-0430">Lectin</keyword>
<proteinExistence type="predicted"/>
<dbReference type="AlphaFoldDB" id="A0A5E4FP22"/>
<dbReference type="Proteomes" id="UP001054821">
    <property type="component" value="Chromosome 2"/>
</dbReference>
<gene>
    <name evidence="3" type="ORF">ALMOND_2B028508</name>
    <name evidence="2" type="ORF">L3X38_011805</name>
</gene>
<dbReference type="Proteomes" id="UP000327085">
    <property type="component" value="Chromosome 2"/>
</dbReference>
<organism evidence="3 4">
    <name type="scientific">Prunus dulcis</name>
    <name type="common">Almond</name>
    <name type="synonym">Amygdalus dulcis</name>
    <dbReference type="NCBI Taxonomy" id="3755"/>
    <lineage>
        <taxon>Eukaryota</taxon>
        <taxon>Viridiplantae</taxon>
        <taxon>Streptophyta</taxon>
        <taxon>Embryophyta</taxon>
        <taxon>Tracheophyta</taxon>
        <taxon>Spermatophyta</taxon>
        <taxon>Magnoliopsida</taxon>
        <taxon>eudicotyledons</taxon>
        <taxon>Gunneridae</taxon>
        <taxon>Pentapetalae</taxon>
        <taxon>rosids</taxon>
        <taxon>fabids</taxon>
        <taxon>Rosales</taxon>
        <taxon>Rosaceae</taxon>
        <taxon>Amygdaloideae</taxon>
        <taxon>Amygdaleae</taxon>
        <taxon>Prunus</taxon>
    </lineage>
</organism>
<reference evidence="2 5" key="3">
    <citation type="journal article" date="2022" name="G3 (Bethesda)">
        <title>Whole-genome sequence and methylome profiling of the almond [Prunus dulcis (Mill.) D.A. Webb] cultivar 'Nonpareil'.</title>
        <authorList>
            <person name="D'Amico-Willman K.M."/>
            <person name="Ouma W.Z."/>
            <person name="Meulia T."/>
            <person name="Sideli G.M."/>
            <person name="Gradziel T.M."/>
            <person name="Fresnedo-Ramirez J."/>
        </authorList>
    </citation>
    <scope>NUCLEOTIDE SEQUENCE [LARGE SCALE GENOMIC DNA]</scope>
    <source>
        <strain evidence="2">Clone GOH B32 T37-40</strain>
    </source>
</reference>
<dbReference type="InParanoid" id="A0A5E4FP22"/>
<feature type="compositionally biased region" description="Low complexity" evidence="1">
    <location>
        <begin position="1"/>
        <end position="13"/>
    </location>
</feature>
<evidence type="ECO:0000313" key="2">
    <source>
        <dbReference type="EMBL" id="KAI5343929.1"/>
    </source>
</evidence>
<dbReference type="Gramene" id="VVA29213">
    <property type="protein sequence ID" value="VVA29213"/>
    <property type="gene ID" value="Prudul26B028508"/>
</dbReference>
<evidence type="ECO:0000313" key="5">
    <source>
        <dbReference type="Proteomes" id="UP001054821"/>
    </source>
</evidence>
<keyword evidence="5" id="KW-1185">Reference proteome</keyword>
<evidence type="ECO:0000313" key="4">
    <source>
        <dbReference type="Proteomes" id="UP000327085"/>
    </source>
</evidence>
<dbReference type="GO" id="GO:0030246">
    <property type="term" value="F:carbohydrate binding"/>
    <property type="evidence" value="ECO:0007669"/>
    <property type="project" value="UniProtKB-KW"/>
</dbReference>
<accession>A0A5E4FP22</accession>
<reference evidence="4" key="2">
    <citation type="journal article" date="2020" name="Plant J.">
        <title>Transposons played a major role in the diversification between the closely related almond and peach genomes: results from the almond genome sequence.</title>
        <authorList>
            <person name="Alioto T."/>
            <person name="Alexiou K.G."/>
            <person name="Bardil A."/>
            <person name="Barteri F."/>
            <person name="Castanera R."/>
            <person name="Cruz F."/>
            <person name="Dhingra A."/>
            <person name="Duval H."/>
            <person name="Fernandez I Marti A."/>
            <person name="Frias L."/>
            <person name="Galan B."/>
            <person name="Garcia J.L."/>
            <person name="Howad W."/>
            <person name="Gomez-Garrido J."/>
            <person name="Gut M."/>
            <person name="Julca I."/>
            <person name="Morata J."/>
            <person name="Puigdomenech P."/>
            <person name="Ribeca P."/>
            <person name="Rubio Cabetas M.J."/>
            <person name="Vlasova A."/>
            <person name="Wirthensohn M."/>
            <person name="Garcia-Mas J."/>
            <person name="Gabaldon T."/>
            <person name="Casacuberta J.M."/>
            <person name="Arus P."/>
        </authorList>
    </citation>
    <scope>NUCLEOTIDE SEQUENCE [LARGE SCALE GENOMIC DNA]</scope>
    <source>
        <strain evidence="4">cv. Texas</strain>
    </source>
</reference>
<feature type="compositionally biased region" description="Basic and acidic residues" evidence="1">
    <location>
        <begin position="21"/>
        <end position="35"/>
    </location>
</feature>
<protein>
    <submittedName>
        <fullName evidence="3">PREDICTED: G-type lectin S-receptor serine/threonine</fullName>
    </submittedName>
</protein>
<evidence type="ECO:0000256" key="1">
    <source>
        <dbReference type="SAM" id="MobiDB-lite"/>
    </source>
</evidence>
<name>A0A5E4FP22_PRUDU</name>
<dbReference type="OMA" id="AEFTKHT"/>
<dbReference type="EMBL" id="JAJFAZ020000002">
    <property type="protein sequence ID" value="KAI5343929.1"/>
    <property type="molecule type" value="Genomic_DNA"/>
</dbReference>
<sequence>MSRSSSLITLQSSEAAPPRLVRVERRPSFGKRLETIEEEADQGSHGRNCSEKQPAFGSGSKAEFPKQSPALVAR</sequence>
<feature type="region of interest" description="Disordered" evidence="1">
    <location>
        <begin position="1"/>
        <end position="74"/>
    </location>
</feature>
<dbReference type="EMBL" id="CABIKO010000160">
    <property type="protein sequence ID" value="VVA29213.1"/>
    <property type="molecule type" value="Genomic_DNA"/>
</dbReference>
<keyword evidence="3" id="KW-0675">Receptor</keyword>
<reference evidence="3" key="1">
    <citation type="submission" date="2019-07" db="EMBL/GenBank/DDBJ databases">
        <authorList>
            <person name="Alioto T."/>
            <person name="Alioto T."/>
            <person name="Gomez Garrido J."/>
        </authorList>
    </citation>
    <scope>NUCLEOTIDE SEQUENCE</scope>
</reference>